<name>A0A382Q056_9ZZZZ</name>
<protein>
    <submittedName>
        <fullName evidence="3">Uncharacterized protein</fullName>
    </submittedName>
</protein>
<proteinExistence type="predicted"/>
<feature type="domain" description="GFO/IDH/MocA-like oxidoreductase" evidence="2">
    <location>
        <begin position="124"/>
        <end position="209"/>
    </location>
</feature>
<dbReference type="EMBL" id="UINC01111054">
    <property type="protein sequence ID" value="SVC78984.1"/>
    <property type="molecule type" value="Genomic_DNA"/>
</dbReference>
<dbReference type="Pfam" id="PF22725">
    <property type="entry name" value="GFO_IDH_MocA_C3"/>
    <property type="match status" value="1"/>
</dbReference>
<dbReference type="InterPro" id="IPR051450">
    <property type="entry name" value="Gfo/Idh/MocA_Oxidoreductases"/>
</dbReference>
<sequence length="210" mass="23822">MKVLIVGYGSIGKRHINNLSAIRNCRIIVCTKRKQDNFLRKKHCKIFRSLAQCIQENPDFALVTNETVKHIGIAIKLAKSGIPLFIEKPLSNSMNRIDELKSIIKEKKIVTMVGCNLRFHPCIKKLKKLVLTKKIGRIISVYAENGSFLPDWHPYENYTEGYAARLDLGGGVALTNIHEIDYLCWIFGNVKEVYSVTGKLSDLKITADDF</sequence>
<evidence type="ECO:0000259" key="2">
    <source>
        <dbReference type="Pfam" id="PF22725"/>
    </source>
</evidence>
<dbReference type="Pfam" id="PF01408">
    <property type="entry name" value="GFO_IDH_MocA"/>
    <property type="match status" value="1"/>
</dbReference>
<dbReference type="AlphaFoldDB" id="A0A382Q056"/>
<feature type="non-terminal residue" evidence="3">
    <location>
        <position position="210"/>
    </location>
</feature>
<feature type="domain" description="Gfo/Idh/MocA-like oxidoreductase N-terminal" evidence="1">
    <location>
        <begin position="1"/>
        <end position="114"/>
    </location>
</feature>
<dbReference type="GO" id="GO:0000166">
    <property type="term" value="F:nucleotide binding"/>
    <property type="evidence" value="ECO:0007669"/>
    <property type="project" value="InterPro"/>
</dbReference>
<reference evidence="3" key="1">
    <citation type="submission" date="2018-05" db="EMBL/GenBank/DDBJ databases">
        <authorList>
            <person name="Lanie J.A."/>
            <person name="Ng W.-L."/>
            <person name="Kazmierczak K.M."/>
            <person name="Andrzejewski T.M."/>
            <person name="Davidsen T.M."/>
            <person name="Wayne K.J."/>
            <person name="Tettelin H."/>
            <person name="Glass J.I."/>
            <person name="Rusch D."/>
            <person name="Podicherti R."/>
            <person name="Tsui H.-C.T."/>
            <person name="Winkler M.E."/>
        </authorList>
    </citation>
    <scope>NUCLEOTIDE SEQUENCE</scope>
</reference>
<accession>A0A382Q056</accession>
<dbReference type="InterPro" id="IPR055170">
    <property type="entry name" value="GFO_IDH_MocA-like_dom"/>
</dbReference>
<evidence type="ECO:0000313" key="3">
    <source>
        <dbReference type="EMBL" id="SVC78984.1"/>
    </source>
</evidence>
<dbReference type="Gene3D" id="3.30.360.10">
    <property type="entry name" value="Dihydrodipicolinate Reductase, domain 2"/>
    <property type="match status" value="1"/>
</dbReference>
<dbReference type="PANTHER" id="PTHR43377:SF1">
    <property type="entry name" value="BILIVERDIN REDUCTASE A"/>
    <property type="match status" value="1"/>
</dbReference>
<gene>
    <name evidence="3" type="ORF">METZ01_LOCUS331838</name>
</gene>
<dbReference type="PANTHER" id="PTHR43377">
    <property type="entry name" value="BILIVERDIN REDUCTASE A"/>
    <property type="match status" value="1"/>
</dbReference>
<dbReference type="InterPro" id="IPR036291">
    <property type="entry name" value="NAD(P)-bd_dom_sf"/>
</dbReference>
<evidence type="ECO:0000259" key="1">
    <source>
        <dbReference type="Pfam" id="PF01408"/>
    </source>
</evidence>
<dbReference type="Gene3D" id="3.40.50.720">
    <property type="entry name" value="NAD(P)-binding Rossmann-like Domain"/>
    <property type="match status" value="1"/>
</dbReference>
<dbReference type="InterPro" id="IPR000683">
    <property type="entry name" value="Gfo/Idh/MocA-like_OxRdtase_N"/>
</dbReference>
<dbReference type="SUPFAM" id="SSF51735">
    <property type="entry name" value="NAD(P)-binding Rossmann-fold domains"/>
    <property type="match status" value="1"/>
</dbReference>
<organism evidence="3">
    <name type="scientific">marine metagenome</name>
    <dbReference type="NCBI Taxonomy" id="408172"/>
    <lineage>
        <taxon>unclassified sequences</taxon>
        <taxon>metagenomes</taxon>
        <taxon>ecological metagenomes</taxon>
    </lineage>
</organism>